<dbReference type="SUPFAM" id="SSF53448">
    <property type="entry name" value="Nucleotide-diphospho-sugar transferases"/>
    <property type="match status" value="2"/>
</dbReference>
<dbReference type="InterPro" id="IPR029044">
    <property type="entry name" value="Nucleotide-diphossugar_trans"/>
</dbReference>
<keyword evidence="3 11" id="KW-0808">Transferase</keyword>
<dbReference type="FunFam" id="3.90.550.10:FF:000229">
    <property type="entry name" value="Glycosyltransferase-like protein LARGE"/>
    <property type="match status" value="1"/>
</dbReference>
<dbReference type="eggNOG" id="KOG3765">
    <property type="taxonomic scope" value="Eukaryota"/>
</dbReference>
<accession>A0A0D2VFJ7</accession>
<evidence type="ECO:0000313" key="12">
    <source>
        <dbReference type="Proteomes" id="UP000008743"/>
    </source>
</evidence>
<dbReference type="Gene3D" id="3.90.550.10">
    <property type="entry name" value="Spore Coat Polysaccharide Biosynthesis Protein SpsA, Chain A"/>
    <property type="match status" value="2"/>
</dbReference>
<dbReference type="Pfam" id="PF01501">
    <property type="entry name" value="Glyco_transf_8"/>
    <property type="match status" value="1"/>
</dbReference>
<keyword evidence="5" id="KW-0735">Signal-anchor</keyword>
<dbReference type="GO" id="GO:0035269">
    <property type="term" value="P:protein O-linked glycosylation via mannose"/>
    <property type="evidence" value="ECO:0007669"/>
    <property type="project" value="UniProtKB-ARBA"/>
</dbReference>
<evidence type="ECO:0000256" key="6">
    <source>
        <dbReference type="ARBA" id="ARBA00022989"/>
    </source>
</evidence>
<dbReference type="EMBL" id="KE346360">
    <property type="protein sequence ID" value="KJE88517.1"/>
    <property type="molecule type" value="Genomic_DNA"/>
</dbReference>
<dbReference type="InterPro" id="IPR002495">
    <property type="entry name" value="Glyco_trans_8"/>
</dbReference>
<dbReference type="OrthoDB" id="411524at2759"/>
<evidence type="ECO:0000256" key="7">
    <source>
        <dbReference type="ARBA" id="ARBA00023034"/>
    </source>
</evidence>
<evidence type="ECO:0000256" key="5">
    <source>
        <dbReference type="ARBA" id="ARBA00022968"/>
    </source>
</evidence>
<reference evidence="12" key="1">
    <citation type="submission" date="2011-02" db="EMBL/GenBank/DDBJ databases">
        <title>The Genome Sequence of Capsaspora owczarzaki ATCC 30864.</title>
        <authorList>
            <person name="Russ C."/>
            <person name="Cuomo C."/>
            <person name="Burger G."/>
            <person name="Gray M.W."/>
            <person name="Holland P.W.H."/>
            <person name="King N."/>
            <person name="Lang F.B.F."/>
            <person name="Roger A.J."/>
            <person name="Ruiz-Trillo I."/>
            <person name="Young S.K."/>
            <person name="Zeng Q."/>
            <person name="Gargeya S."/>
            <person name="Alvarado L."/>
            <person name="Berlin A."/>
            <person name="Chapman S.B."/>
            <person name="Chen Z."/>
            <person name="Freedman E."/>
            <person name="Gellesch M."/>
            <person name="Goldberg J."/>
            <person name="Griggs A."/>
            <person name="Gujja S."/>
            <person name="Heilman E."/>
            <person name="Heiman D."/>
            <person name="Howarth C."/>
            <person name="Mehta T."/>
            <person name="Neiman D."/>
            <person name="Pearson M."/>
            <person name="Roberts A."/>
            <person name="Saif S."/>
            <person name="Shea T."/>
            <person name="Shenoy N."/>
            <person name="Sisk P."/>
            <person name="Stolte C."/>
            <person name="Sykes S."/>
            <person name="White J."/>
            <person name="Yandava C."/>
            <person name="Haas B."/>
            <person name="Nusbaum C."/>
            <person name="Birren B."/>
        </authorList>
    </citation>
    <scope>NUCLEOTIDE SEQUENCE</scope>
    <source>
        <strain evidence="12">ATCC 30864</strain>
    </source>
</reference>
<dbReference type="InParanoid" id="A0A0D2VFJ7"/>
<dbReference type="RefSeq" id="XP_004365036.2">
    <property type="nucleotide sequence ID" value="XM_004364979.2"/>
</dbReference>
<evidence type="ECO:0000313" key="11">
    <source>
        <dbReference type="EMBL" id="KJE88517.1"/>
    </source>
</evidence>
<evidence type="ECO:0000256" key="3">
    <source>
        <dbReference type="ARBA" id="ARBA00022679"/>
    </source>
</evidence>
<organism evidence="11 12">
    <name type="scientific">Capsaspora owczarzaki (strain ATCC 30864)</name>
    <dbReference type="NCBI Taxonomy" id="595528"/>
    <lineage>
        <taxon>Eukaryota</taxon>
        <taxon>Filasterea</taxon>
        <taxon>Capsaspora</taxon>
    </lineage>
</organism>
<protein>
    <submittedName>
        <fullName evidence="11">Glycosyltransferase-like protein LARGE1</fullName>
    </submittedName>
</protein>
<dbReference type="InterPro" id="IPR051292">
    <property type="entry name" value="Xyl/GlcA_transferase"/>
</dbReference>
<dbReference type="PANTHER" id="PTHR12270:SF25">
    <property type="entry name" value="GLYCOSYLTRANSFERASE-LIKE PROTEIN LARGE"/>
    <property type="match status" value="1"/>
</dbReference>
<keyword evidence="12" id="KW-1185">Reference proteome</keyword>
<dbReference type="Proteomes" id="UP000008743">
    <property type="component" value="Unassembled WGS sequence"/>
</dbReference>
<name>A0A0D2VFJ7_CAPO3</name>
<dbReference type="GO" id="GO:0015020">
    <property type="term" value="F:glucuronosyltransferase activity"/>
    <property type="evidence" value="ECO:0007669"/>
    <property type="project" value="TreeGrafter"/>
</dbReference>
<evidence type="ECO:0000256" key="8">
    <source>
        <dbReference type="ARBA" id="ARBA00023136"/>
    </source>
</evidence>
<keyword evidence="2" id="KW-0328">Glycosyltransferase</keyword>
<gene>
    <name evidence="11" type="ORF">CAOG_000165</name>
</gene>
<evidence type="ECO:0000256" key="4">
    <source>
        <dbReference type="ARBA" id="ARBA00022692"/>
    </source>
</evidence>
<sequence length="823" mass="93200">MNSRLARRMAVFAVVAVVAVLGIARMRDEAMAERNKVPPFLTRSAESASDEQALRQLQLAQAEAVRRQAAFDQTADRQDSQLQELRQRHAQELAALQTRNDAASMLLNSIQTATTYFASAKQRRDSTGSQQSPPPAGDAAAQWDGATLVREIRNAAMSPRAATCETIHIVVVCAGFRSVRMMVPLLKSILFYRTNPLHLHFVVDEASREPIGTLIETWNLSRVELSLYDLAPFESKVASIPTVHYSGKFGLIKLVLANILPESVTHVLSLDTDLLFMRDVAHLWGHFSEFTEDQMFGLVENQSEWYIEQEARSSKTTSASKLLPSLPWPALSHGFNTGVMLLRLDRLRLRAWDETWLSVAMKELALRPAGKQTTQLADQDVINAVALTQSSIVYRLPCTWNLQLSDNSLAAPCVIAALNGHDSVKNWQVSTFAPEGNPSDPKTVISKLKNAPEAVGIVHFNSPRKMKVQNAFTEYYRHLHATFSQLDGSTLRRELISCRPELLDPATSSHAMHSEAEVESDDPCIEYRLAASTKPRTHVYYFDYIPPTAKETGQEVTWISQMSWDRLGMLEQIAERWSGPLSISLYLNDYDVDDLVDHFETSDILRTRKNIALHLVFKEGTLFPVNYLRNVALDHATTPYVFLADIDFLPSAQMATYLASMAASLDLDNKNLPKALVVPAFETFHYKFAFPANKNKLNSMLDAESIVSFRANEWPRGHSPTDFNKFRLATAPYVIQWQEDFEPYILVRRDVPRYDPRFLGFGWNKVSHIYELMKRGYQFIVVPDAFLIHLPHSPSPDIRKYRRDATYRTCLARLKEEFQQQFS</sequence>
<proteinExistence type="predicted"/>
<evidence type="ECO:0000256" key="2">
    <source>
        <dbReference type="ARBA" id="ARBA00022676"/>
    </source>
</evidence>
<comment type="subcellular location">
    <subcellularLocation>
        <location evidence="1">Golgi apparatus membrane</location>
        <topology evidence="1">Single-pass type II membrane protein</topology>
    </subcellularLocation>
</comment>
<keyword evidence="4" id="KW-0812">Transmembrane</keyword>
<dbReference type="STRING" id="595528.A0A0D2VFJ7"/>
<dbReference type="GO" id="GO:0042285">
    <property type="term" value="F:xylosyltransferase activity"/>
    <property type="evidence" value="ECO:0007669"/>
    <property type="project" value="TreeGrafter"/>
</dbReference>
<feature type="region of interest" description="Disordered" evidence="10">
    <location>
        <begin position="119"/>
        <end position="142"/>
    </location>
</feature>
<keyword evidence="7" id="KW-0333">Golgi apparatus</keyword>
<dbReference type="FunFam" id="3.90.550.10:FF:000016">
    <property type="entry name" value="LARGE xylosyl- and glucuronyltransferase 2"/>
    <property type="match status" value="1"/>
</dbReference>
<evidence type="ECO:0000256" key="1">
    <source>
        <dbReference type="ARBA" id="ARBA00004323"/>
    </source>
</evidence>
<evidence type="ECO:0000256" key="10">
    <source>
        <dbReference type="SAM" id="MobiDB-lite"/>
    </source>
</evidence>
<keyword evidence="6" id="KW-1133">Transmembrane helix</keyword>
<keyword evidence="8" id="KW-0472">Membrane</keyword>
<evidence type="ECO:0000256" key="9">
    <source>
        <dbReference type="ARBA" id="ARBA00023180"/>
    </source>
</evidence>
<dbReference type="PhylomeDB" id="A0A0D2VFJ7"/>
<keyword evidence="9" id="KW-0325">Glycoprotein</keyword>
<dbReference type="AlphaFoldDB" id="A0A0D2VFJ7"/>
<dbReference type="GO" id="GO:0000139">
    <property type="term" value="C:Golgi membrane"/>
    <property type="evidence" value="ECO:0007669"/>
    <property type="project" value="UniProtKB-SubCell"/>
</dbReference>
<dbReference type="PANTHER" id="PTHR12270">
    <property type="entry name" value="GLYCOSYLTRANSFERASE-RELATED"/>
    <property type="match status" value="1"/>
</dbReference>
<dbReference type="Pfam" id="PF13896">
    <property type="entry name" value="Glyco_transf_49"/>
    <property type="match status" value="2"/>
</dbReference>